<reference evidence="1 2" key="1">
    <citation type="submission" date="2016-11" db="EMBL/GenBank/DDBJ databases">
        <authorList>
            <person name="Cheung S."/>
            <person name="Hausler R."/>
            <person name="Pastore C.F."/>
            <person name="Perone H."/>
            <person name="Scheidt D."/>
            <person name="Zheng J.C."/>
            <person name="Garlena R.A."/>
            <person name="Russell D.A."/>
            <person name="Pope W.H."/>
            <person name="Jacobs-Sera D."/>
            <person name="Hatfull G.F."/>
        </authorList>
    </citation>
    <scope>NUCLEOTIDE SEQUENCE [LARGE SCALE GENOMIC DNA]</scope>
</reference>
<accession>A0A1L6BZ27</accession>
<gene>
    <name evidence="1" type="primary">80</name>
    <name evidence="1" type="ORF">PBI_RICH_80</name>
</gene>
<sequence length="127" mass="13521">MTDTPNPTLIEIAARLRTEHGDALDLTLIEDTHPSIAAAYKAAVDVRVLDGATRTERVGKVAISLGARPEFLLVEPAWKGGVFRLGHNHVVVATRTGGPKAPKGGWVNTAKVEDPAKVEDHNGSEVI</sequence>
<proteinExistence type="predicted"/>
<name>A0A1L6BZ27_9CAUD</name>
<evidence type="ECO:0000313" key="2">
    <source>
        <dbReference type="Proteomes" id="UP000225176"/>
    </source>
</evidence>
<dbReference type="EMBL" id="KY224000">
    <property type="protein sequence ID" value="APQ42339.1"/>
    <property type="molecule type" value="Genomic_DNA"/>
</dbReference>
<evidence type="ECO:0000313" key="1">
    <source>
        <dbReference type="EMBL" id="APQ42339.1"/>
    </source>
</evidence>
<protein>
    <submittedName>
        <fullName evidence="1">Uncharacterized protein</fullName>
    </submittedName>
</protein>
<organism evidence="1 2">
    <name type="scientific">Mycobacterium phage Rich</name>
    <dbReference type="NCBI Taxonomy" id="1927021"/>
    <lineage>
        <taxon>Viruses</taxon>
        <taxon>Duplodnaviria</taxon>
        <taxon>Heunggongvirae</taxon>
        <taxon>Uroviricota</taxon>
        <taxon>Caudoviricetes</taxon>
        <taxon>Bclasvirinae</taxon>
        <taxon>Acadianvirus</taxon>
        <taxon>Acadianvirus baee</taxon>
    </lineage>
</organism>
<dbReference type="Proteomes" id="UP000225176">
    <property type="component" value="Segment"/>
</dbReference>